<keyword evidence="3" id="KW-1185">Reference proteome</keyword>
<dbReference type="OrthoDB" id="948610at2"/>
<evidence type="ECO:0000313" key="3">
    <source>
        <dbReference type="Proteomes" id="UP000240572"/>
    </source>
</evidence>
<organism evidence="2 3">
    <name type="scientific">Taibaiella chishuiensis</name>
    <dbReference type="NCBI Taxonomy" id="1434707"/>
    <lineage>
        <taxon>Bacteria</taxon>
        <taxon>Pseudomonadati</taxon>
        <taxon>Bacteroidota</taxon>
        <taxon>Chitinophagia</taxon>
        <taxon>Chitinophagales</taxon>
        <taxon>Chitinophagaceae</taxon>
        <taxon>Taibaiella</taxon>
    </lineage>
</organism>
<dbReference type="CDD" id="cd00038">
    <property type="entry name" value="CAP_ED"/>
    <property type="match status" value="1"/>
</dbReference>
<dbReference type="AlphaFoldDB" id="A0A2P8DDQ7"/>
<feature type="domain" description="Cyclic nucleotide-binding" evidence="1">
    <location>
        <begin position="10"/>
        <end position="111"/>
    </location>
</feature>
<dbReference type="RefSeq" id="WP_106521986.1">
    <property type="nucleotide sequence ID" value="NZ_PYGD01000001.1"/>
</dbReference>
<dbReference type="Proteomes" id="UP000240572">
    <property type="component" value="Unassembled WGS sequence"/>
</dbReference>
<evidence type="ECO:0000259" key="1">
    <source>
        <dbReference type="PROSITE" id="PS50042"/>
    </source>
</evidence>
<comment type="caution">
    <text evidence="2">The sequence shown here is derived from an EMBL/GenBank/DDBJ whole genome shotgun (WGS) entry which is preliminary data.</text>
</comment>
<gene>
    <name evidence="2" type="ORF">B0I18_1011493</name>
</gene>
<dbReference type="InterPro" id="IPR000595">
    <property type="entry name" value="cNMP-bd_dom"/>
</dbReference>
<reference evidence="2 3" key="1">
    <citation type="submission" date="2018-03" db="EMBL/GenBank/DDBJ databases">
        <title>Genomic Encyclopedia of Type Strains, Phase III (KMG-III): the genomes of soil and plant-associated and newly described type strains.</title>
        <authorList>
            <person name="Whitman W."/>
        </authorList>
    </citation>
    <scope>NUCLEOTIDE SEQUENCE [LARGE SCALE GENOMIC DNA]</scope>
    <source>
        <strain evidence="2 3">CGMCC 1.12700</strain>
    </source>
</reference>
<dbReference type="EMBL" id="PYGD01000001">
    <property type="protein sequence ID" value="PSK95325.1"/>
    <property type="molecule type" value="Genomic_DNA"/>
</dbReference>
<dbReference type="InterPro" id="IPR018490">
    <property type="entry name" value="cNMP-bd_dom_sf"/>
</dbReference>
<dbReference type="Gene3D" id="2.60.120.10">
    <property type="entry name" value="Jelly Rolls"/>
    <property type="match status" value="1"/>
</dbReference>
<accession>A0A2P8DDQ7</accession>
<dbReference type="SUPFAM" id="SSF51206">
    <property type="entry name" value="cAMP-binding domain-like"/>
    <property type="match status" value="1"/>
</dbReference>
<dbReference type="InterPro" id="IPR014710">
    <property type="entry name" value="RmlC-like_jellyroll"/>
</dbReference>
<protein>
    <submittedName>
        <fullName evidence="2">CRP-like cAMP-binding protein</fullName>
    </submittedName>
</protein>
<dbReference type="Pfam" id="PF00027">
    <property type="entry name" value="cNMP_binding"/>
    <property type="match status" value="1"/>
</dbReference>
<evidence type="ECO:0000313" key="2">
    <source>
        <dbReference type="EMBL" id="PSK95325.1"/>
    </source>
</evidence>
<dbReference type="PROSITE" id="PS50042">
    <property type="entry name" value="CNMP_BINDING_3"/>
    <property type="match status" value="1"/>
</dbReference>
<name>A0A2P8DDQ7_9BACT</name>
<proteinExistence type="predicted"/>
<sequence>MNNLLRYLQSLTDLSPGDWALMHPVLTPVAFKKGAHLLREGEVCNALFYIDRGYCRSYYLKDGLEKNTAFYFENDIATNIQSFGTGEPSAYNLVAGEPLQVIAFDKQGLARAAQQSAGIEALGRKCIRLFASRQEEQANLFQLYTAGERYAWLEQHQPEMLQRVSLSQLASYLGVARETLSRIRKRRM</sequence>